<proteinExistence type="predicted"/>
<organism evidence="1 2">
    <name type="scientific">Bradyrhizobium rifense</name>
    <dbReference type="NCBI Taxonomy" id="515499"/>
    <lineage>
        <taxon>Bacteria</taxon>
        <taxon>Pseudomonadati</taxon>
        <taxon>Pseudomonadota</taxon>
        <taxon>Alphaproteobacteria</taxon>
        <taxon>Hyphomicrobiales</taxon>
        <taxon>Nitrobacteraceae</taxon>
        <taxon>Bradyrhizobium</taxon>
    </lineage>
</organism>
<comment type="caution">
    <text evidence="1">The sequence shown here is derived from an EMBL/GenBank/DDBJ whole genome shotgun (WGS) entry which is preliminary data.</text>
</comment>
<reference evidence="1 2" key="1">
    <citation type="submission" date="2019-08" db="EMBL/GenBank/DDBJ databases">
        <title>Bradyrhizobium hipponensis sp. nov., a rhizobium isolated from a Lupinus angustifolius root nodule in Tunisia.</title>
        <authorList>
            <person name="Off K."/>
            <person name="Rejili M."/>
            <person name="Mars M."/>
            <person name="Brachmann A."/>
            <person name="Marin M."/>
        </authorList>
    </citation>
    <scope>NUCLEOTIDE SEQUENCE [LARGE SCALE GENOMIC DNA]</scope>
    <source>
        <strain evidence="1 2">CTAW71</strain>
    </source>
</reference>
<protein>
    <submittedName>
        <fullName evidence="1">Uncharacterized protein</fullName>
    </submittedName>
</protein>
<accession>A0A5D3KU35</accession>
<evidence type="ECO:0000313" key="1">
    <source>
        <dbReference type="EMBL" id="TYL99134.1"/>
    </source>
</evidence>
<sequence length="81" mass="8984">MSNVKPISATLMVVNSGNLFSQRDRRDRRWRFNPAKCRSEEAGRTGAAESEARLQAAVDQALLEQGSWASNYHNFVASLTG</sequence>
<gene>
    <name evidence="1" type="ORF">FXB40_03155</name>
</gene>
<keyword evidence="2" id="KW-1185">Reference proteome</keyword>
<dbReference type="Proteomes" id="UP000324758">
    <property type="component" value="Unassembled WGS sequence"/>
</dbReference>
<evidence type="ECO:0000313" key="2">
    <source>
        <dbReference type="Proteomes" id="UP000324758"/>
    </source>
</evidence>
<dbReference type="AlphaFoldDB" id="A0A5D3KU35"/>
<name>A0A5D3KU35_9BRAD</name>
<dbReference type="EMBL" id="VSSS01000008">
    <property type="protein sequence ID" value="TYL99134.1"/>
    <property type="molecule type" value="Genomic_DNA"/>
</dbReference>
<dbReference type="RefSeq" id="WP_148770765.1">
    <property type="nucleotide sequence ID" value="NZ_VSSS01000008.1"/>
</dbReference>